<feature type="transmembrane region" description="Helical" evidence="1">
    <location>
        <begin position="115"/>
        <end position="135"/>
    </location>
</feature>
<feature type="transmembrane region" description="Helical" evidence="1">
    <location>
        <begin position="87"/>
        <end position="106"/>
    </location>
</feature>
<keyword evidence="1" id="KW-1133">Transmembrane helix</keyword>
<gene>
    <name evidence="2" type="ORF">Dfulv_04800</name>
</gene>
<feature type="transmembrane region" description="Helical" evidence="1">
    <location>
        <begin position="214"/>
        <end position="233"/>
    </location>
</feature>
<name>A0ABY5W2N0_9ACTN</name>
<feature type="transmembrane region" description="Helical" evidence="1">
    <location>
        <begin position="283"/>
        <end position="303"/>
    </location>
</feature>
<reference evidence="2" key="2">
    <citation type="submission" date="2022-09" db="EMBL/GenBank/DDBJ databases">
        <title>Biosynthetic gene clusters of Dactylosporangioum fulvum.</title>
        <authorList>
            <person name="Caradec T."/>
        </authorList>
    </citation>
    <scope>NUCLEOTIDE SEQUENCE</scope>
    <source>
        <strain evidence="2">NRRL B-16292</strain>
    </source>
</reference>
<proteinExistence type="predicted"/>
<dbReference type="EMBL" id="CP073720">
    <property type="protein sequence ID" value="UWP83601.1"/>
    <property type="molecule type" value="Genomic_DNA"/>
</dbReference>
<dbReference type="Proteomes" id="UP001059617">
    <property type="component" value="Chromosome"/>
</dbReference>
<evidence type="ECO:0000256" key="1">
    <source>
        <dbReference type="SAM" id="Phobius"/>
    </source>
</evidence>
<sequence length="518" mass="55742">MRADYRKLLIGVGAAAAAVGLFFAYLRMARAFPINGDGASNALQAWDMFHGNPLLRGWTLSDVSFYSTELIQYGLVQFFTGVTADQVHVTAAITYVLIIFVAAGLARGRATGPEAWLRVGVVLMILLVPVPGTGYQTLLSSPNHTGTAVPMLLAWWVADRLRDKRWMPAIVAVVLAWGAVGDPMVTFVGAVPLVLVSAVRALRARGADRVQDLLLVAAGLVSVVLSRGAMALLNRLGGFNTPHPPIELSPVSEWPHRAYMTARMLGVIFGTHRPGWHPPALELALSALHAVGFLVALVAVLVTARRMVRGTADRVDSILAVAIACDLGAEIVSTLSIDLMAARQISPVLPMSAVLAARVVGPWLAAAEPAKAQRWGRRILVGVLAALTLSLVAYAPPKAPDSEAQEVADFLEQRQLRYGIGAYWASNNITVTTERKVTVAPVTGGGDRLVPFCWQSKRSMYDASHDARFVVLELDRPFYGTPEQATAQFGPPVERHDLGKYAVLLYDVNLLANFPPPC</sequence>
<evidence type="ECO:0000313" key="3">
    <source>
        <dbReference type="Proteomes" id="UP001059617"/>
    </source>
</evidence>
<evidence type="ECO:0008006" key="4">
    <source>
        <dbReference type="Google" id="ProtNLM"/>
    </source>
</evidence>
<dbReference type="RefSeq" id="WP_259861397.1">
    <property type="nucleotide sequence ID" value="NZ_BAAAST010000087.1"/>
</dbReference>
<keyword evidence="3" id="KW-1185">Reference proteome</keyword>
<evidence type="ECO:0000313" key="2">
    <source>
        <dbReference type="EMBL" id="UWP83601.1"/>
    </source>
</evidence>
<accession>A0ABY5W2N0</accession>
<organism evidence="2 3">
    <name type="scientific">Dactylosporangium fulvum</name>
    <dbReference type="NCBI Taxonomy" id="53359"/>
    <lineage>
        <taxon>Bacteria</taxon>
        <taxon>Bacillati</taxon>
        <taxon>Actinomycetota</taxon>
        <taxon>Actinomycetes</taxon>
        <taxon>Micromonosporales</taxon>
        <taxon>Micromonosporaceae</taxon>
        <taxon>Dactylosporangium</taxon>
    </lineage>
</organism>
<reference evidence="2" key="1">
    <citation type="submission" date="2021-04" db="EMBL/GenBank/DDBJ databases">
        <authorList>
            <person name="Hartkoorn R.C."/>
            <person name="Beaudoing E."/>
            <person name="Hot D."/>
        </authorList>
    </citation>
    <scope>NUCLEOTIDE SEQUENCE</scope>
    <source>
        <strain evidence="2">NRRL B-16292</strain>
    </source>
</reference>
<feature type="transmembrane region" description="Helical" evidence="1">
    <location>
        <begin position="379"/>
        <end position="396"/>
    </location>
</feature>
<keyword evidence="1" id="KW-0472">Membrane</keyword>
<keyword evidence="1" id="KW-0812">Transmembrane</keyword>
<protein>
    <recommendedName>
        <fullName evidence="4">DUF2079 domain-containing protein</fullName>
    </recommendedName>
</protein>